<dbReference type="PANTHER" id="PTHR47843:SF2">
    <property type="entry name" value="BTB DOMAIN-CONTAINING PROTEIN"/>
    <property type="match status" value="1"/>
</dbReference>
<evidence type="ECO:0000259" key="2">
    <source>
        <dbReference type="PROSITE" id="PS50097"/>
    </source>
</evidence>
<dbReference type="SUPFAM" id="SSF54695">
    <property type="entry name" value="POZ domain"/>
    <property type="match status" value="1"/>
</dbReference>
<evidence type="ECO:0000313" key="4">
    <source>
        <dbReference type="Proteomes" id="UP000799444"/>
    </source>
</evidence>
<dbReference type="InterPro" id="IPR011333">
    <property type="entry name" value="SKP1/BTB/POZ_sf"/>
</dbReference>
<proteinExistence type="predicted"/>
<dbReference type="AlphaFoldDB" id="A0A9P4R846"/>
<accession>A0A9P4R846</accession>
<dbReference type="CDD" id="cd18186">
    <property type="entry name" value="BTB_POZ_ZBTB_KLHL-like"/>
    <property type="match status" value="1"/>
</dbReference>
<reference evidence="3" key="1">
    <citation type="journal article" date="2020" name="Stud. Mycol.">
        <title>101 Dothideomycetes genomes: a test case for predicting lifestyles and emergence of pathogens.</title>
        <authorList>
            <person name="Haridas S."/>
            <person name="Albert R."/>
            <person name="Binder M."/>
            <person name="Bloem J."/>
            <person name="Labutti K."/>
            <person name="Salamov A."/>
            <person name="Andreopoulos B."/>
            <person name="Baker S."/>
            <person name="Barry K."/>
            <person name="Bills G."/>
            <person name="Bluhm B."/>
            <person name="Cannon C."/>
            <person name="Castanera R."/>
            <person name="Culley D."/>
            <person name="Daum C."/>
            <person name="Ezra D."/>
            <person name="Gonzalez J."/>
            <person name="Henrissat B."/>
            <person name="Kuo A."/>
            <person name="Liang C."/>
            <person name="Lipzen A."/>
            <person name="Lutzoni F."/>
            <person name="Magnuson J."/>
            <person name="Mondo S."/>
            <person name="Nolan M."/>
            <person name="Ohm R."/>
            <person name="Pangilinan J."/>
            <person name="Park H.-J."/>
            <person name="Ramirez L."/>
            <person name="Alfaro M."/>
            <person name="Sun H."/>
            <person name="Tritt A."/>
            <person name="Yoshinaga Y."/>
            <person name="Zwiers L.-H."/>
            <person name="Turgeon B."/>
            <person name="Goodwin S."/>
            <person name="Spatafora J."/>
            <person name="Crous P."/>
            <person name="Grigoriev I."/>
        </authorList>
    </citation>
    <scope>NUCLEOTIDE SEQUENCE</scope>
    <source>
        <strain evidence="3">CBS 125425</strain>
    </source>
</reference>
<gene>
    <name evidence="3" type="ORF">EJ04DRAFT_573936</name>
</gene>
<dbReference type="Gene3D" id="3.30.710.10">
    <property type="entry name" value="Potassium Channel Kv1.1, Chain A"/>
    <property type="match status" value="1"/>
</dbReference>
<feature type="compositionally biased region" description="Polar residues" evidence="1">
    <location>
        <begin position="18"/>
        <end position="27"/>
    </location>
</feature>
<keyword evidence="4" id="KW-1185">Reference proteome</keyword>
<dbReference type="Proteomes" id="UP000799444">
    <property type="component" value="Unassembled WGS sequence"/>
</dbReference>
<dbReference type="InterPro" id="IPR000210">
    <property type="entry name" value="BTB/POZ_dom"/>
</dbReference>
<feature type="domain" description="BTB" evidence="2">
    <location>
        <begin position="34"/>
        <end position="103"/>
    </location>
</feature>
<dbReference type="SMART" id="SM00225">
    <property type="entry name" value="BTB"/>
    <property type="match status" value="1"/>
</dbReference>
<dbReference type="OrthoDB" id="194443at2759"/>
<protein>
    <recommendedName>
        <fullName evidence="2">BTB domain-containing protein</fullName>
    </recommendedName>
</protein>
<dbReference type="PROSITE" id="PS50097">
    <property type="entry name" value="BTB"/>
    <property type="match status" value="1"/>
</dbReference>
<dbReference type="Pfam" id="PF00651">
    <property type="entry name" value="BTB"/>
    <property type="match status" value="1"/>
</dbReference>
<evidence type="ECO:0000313" key="3">
    <source>
        <dbReference type="EMBL" id="KAF2738216.1"/>
    </source>
</evidence>
<name>A0A9P4R846_9PLEO</name>
<evidence type="ECO:0000256" key="1">
    <source>
        <dbReference type="SAM" id="MobiDB-lite"/>
    </source>
</evidence>
<sequence>MARTHPIPEDSPPAYPNNGMQRPSIRTNPSNFSQTAEILVGPNRTRFLLHTSLLINSSPYFRAALTGPFLESATQSLQLPDVSLDVFELCVSWLYTSTLPPPYKDDKPAYYTLLHLYLLADRLCLEALRNTVTDTIALLADRTNSVLTPSDTRILYEQVADSAPLRKLVLDLFAFKKTDKLLREHEDRWHAAFLRDLAVHLKTPCRQAMQRHAMRMWIPDCWSATRACEGCRCILPPRYGAVCCGGCGLTWCVACVSEGTGLASWEDGRGVRSGDGEGKGVEIAVEGMEGSGEKRVVGVQRRRRWESCKPWRAASRCLVYHEHKETERCEAEEVEEG</sequence>
<comment type="caution">
    <text evidence="3">The sequence shown here is derived from an EMBL/GenBank/DDBJ whole genome shotgun (WGS) entry which is preliminary data.</text>
</comment>
<dbReference type="PANTHER" id="PTHR47843">
    <property type="entry name" value="BTB DOMAIN-CONTAINING PROTEIN-RELATED"/>
    <property type="match status" value="1"/>
</dbReference>
<dbReference type="EMBL" id="ML996110">
    <property type="protein sequence ID" value="KAF2738216.1"/>
    <property type="molecule type" value="Genomic_DNA"/>
</dbReference>
<feature type="region of interest" description="Disordered" evidence="1">
    <location>
        <begin position="1"/>
        <end position="27"/>
    </location>
</feature>
<organism evidence="3 4">
    <name type="scientific">Polyplosphaeria fusca</name>
    <dbReference type="NCBI Taxonomy" id="682080"/>
    <lineage>
        <taxon>Eukaryota</taxon>
        <taxon>Fungi</taxon>
        <taxon>Dikarya</taxon>
        <taxon>Ascomycota</taxon>
        <taxon>Pezizomycotina</taxon>
        <taxon>Dothideomycetes</taxon>
        <taxon>Pleosporomycetidae</taxon>
        <taxon>Pleosporales</taxon>
        <taxon>Tetraplosphaeriaceae</taxon>
        <taxon>Polyplosphaeria</taxon>
    </lineage>
</organism>